<name>A0A7R9ADF5_9CRUS</name>
<evidence type="ECO:0000313" key="2">
    <source>
        <dbReference type="Proteomes" id="UP000677054"/>
    </source>
</evidence>
<protein>
    <submittedName>
        <fullName evidence="1">Uncharacterized protein</fullName>
    </submittedName>
</protein>
<dbReference type="Proteomes" id="UP000677054">
    <property type="component" value="Unassembled WGS sequence"/>
</dbReference>
<proteinExistence type="predicted"/>
<organism evidence="1">
    <name type="scientific">Darwinula stevensoni</name>
    <dbReference type="NCBI Taxonomy" id="69355"/>
    <lineage>
        <taxon>Eukaryota</taxon>
        <taxon>Metazoa</taxon>
        <taxon>Ecdysozoa</taxon>
        <taxon>Arthropoda</taxon>
        <taxon>Crustacea</taxon>
        <taxon>Oligostraca</taxon>
        <taxon>Ostracoda</taxon>
        <taxon>Podocopa</taxon>
        <taxon>Podocopida</taxon>
        <taxon>Darwinulocopina</taxon>
        <taxon>Darwinuloidea</taxon>
        <taxon>Darwinulidae</taxon>
        <taxon>Darwinula</taxon>
    </lineage>
</organism>
<gene>
    <name evidence="1" type="ORF">DSTB1V02_LOCUS11619</name>
</gene>
<accession>A0A7R9ADF5</accession>
<reference evidence="1" key="1">
    <citation type="submission" date="2020-11" db="EMBL/GenBank/DDBJ databases">
        <authorList>
            <person name="Tran Van P."/>
        </authorList>
    </citation>
    <scope>NUCLEOTIDE SEQUENCE</scope>
</reference>
<dbReference type="EMBL" id="LR903401">
    <property type="protein sequence ID" value="CAD7251857.1"/>
    <property type="molecule type" value="Genomic_DNA"/>
</dbReference>
<evidence type="ECO:0000313" key="1">
    <source>
        <dbReference type="EMBL" id="CAD7251857.1"/>
    </source>
</evidence>
<dbReference type="EMBL" id="CAJPEV010003884">
    <property type="protein sequence ID" value="CAG0900744.1"/>
    <property type="molecule type" value="Genomic_DNA"/>
</dbReference>
<dbReference type="AlphaFoldDB" id="A0A7R9ADF5"/>
<keyword evidence="2" id="KW-1185">Reference proteome</keyword>
<sequence length="138" mass="15807">MCIRASAGAKTAFDRELRHTSARAETPIDSDLRNPRTIRHSSVHCEFKYIWGGAEARGNREFRWETRTPSIAKFHLKYTTHSDKVELKHFIRLDPVEPAHSFEISVRNAAAATFPARNEMKNSVSPFQTHWGLSRDAD</sequence>